<feature type="domain" description="BHLH" evidence="6">
    <location>
        <begin position="468"/>
        <end position="574"/>
    </location>
</feature>
<dbReference type="AlphaFoldDB" id="A0A292Q2F4"/>
<feature type="compositionally biased region" description="Polar residues" evidence="5">
    <location>
        <begin position="402"/>
        <end position="411"/>
    </location>
</feature>
<dbReference type="InterPro" id="IPR036638">
    <property type="entry name" value="HLH_DNA-bd_sf"/>
</dbReference>
<name>A0A292Q2F4_9PEZI</name>
<evidence type="ECO:0000256" key="2">
    <source>
        <dbReference type="ARBA" id="ARBA00023015"/>
    </source>
</evidence>
<protein>
    <recommendedName>
        <fullName evidence="6">BHLH domain-containing protein</fullName>
    </recommendedName>
</protein>
<comment type="subcellular location">
    <subcellularLocation>
        <location evidence="1">Nucleus</location>
    </subcellularLocation>
</comment>
<keyword evidence="2" id="KW-0805">Transcription regulation</keyword>
<feature type="region of interest" description="Disordered" evidence="5">
    <location>
        <begin position="511"/>
        <end position="562"/>
    </location>
</feature>
<evidence type="ECO:0000256" key="5">
    <source>
        <dbReference type="SAM" id="MobiDB-lite"/>
    </source>
</evidence>
<evidence type="ECO:0000256" key="4">
    <source>
        <dbReference type="ARBA" id="ARBA00023242"/>
    </source>
</evidence>
<evidence type="ECO:0000313" key="7">
    <source>
        <dbReference type="EMBL" id="CUS13969.1"/>
    </source>
</evidence>
<dbReference type="SMART" id="SM00353">
    <property type="entry name" value="HLH"/>
    <property type="match status" value="1"/>
</dbReference>
<dbReference type="GO" id="GO:0000978">
    <property type="term" value="F:RNA polymerase II cis-regulatory region sequence-specific DNA binding"/>
    <property type="evidence" value="ECO:0007669"/>
    <property type="project" value="TreeGrafter"/>
</dbReference>
<dbReference type="PANTHER" id="PTHR46117:SF3">
    <property type="entry name" value="FI24210P1"/>
    <property type="match status" value="1"/>
</dbReference>
<dbReference type="GO" id="GO:0000981">
    <property type="term" value="F:DNA-binding transcription factor activity, RNA polymerase II-specific"/>
    <property type="evidence" value="ECO:0007669"/>
    <property type="project" value="TreeGrafter"/>
</dbReference>
<dbReference type="PANTHER" id="PTHR46117">
    <property type="entry name" value="FI24210P1"/>
    <property type="match status" value="1"/>
</dbReference>
<feature type="compositionally biased region" description="Basic and acidic residues" evidence="5">
    <location>
        <begin position="231"/>
        <end position="250"/>
    </location>
</feature>
<dbReference type="InterPro" id="IPR011598">
    <property type="entry name" value="bHLH_dom"/>
</dbReference>
<feature type="compositionally biased region" description="Polar residues" evidence="5">
    <location>
        <begin position="355"/>
        <end position="365"/>
    </location>
</feature>
<evidence type="ECO:0000313" key="8">
    <source>
        <dbReference type="Proteomes" id="UP001412239"/>
    </source>
</evidence>
<feature type="region of interest" description="Disordered" evidence="5">
    <location>
        <begin position="449"/>
        <end position="481"/>
    </location>
</feature>
<feature type="compositionally biased region" description="Polar residues" evidence="5">
    <location>
        <begin position="378"/>
        <end position="393"/>
    </location>
</feature>
<feature type="compositionally biased region" description="Polar residues" evidence="5">
    <location>
        <begin position="311"/>
        <end position="335"/>
    </location>
</feature>
<organism evidence="7 8">
    <name type="scientific">Tuber aestivum</name>
    <name type="common">summer truffle</name>
    <dbReference type="NCBI Taxonomy" id="59557"/>
    <lineage>
        <taxon>Eukaryota</taxon>
        <taxon>Fungi</taxon>
        <taxon>Dikarya</taxon>
        <taxon>Ascomycota</taxon>
        <taxon>Pezizomycotina</taxon>
        <taxon>Pezizomycetes</taxon>
        <taxon>Pezizales</taxon>
        <taxon>Tuberaceae</taxon>
        <taxon>Tuber</taxon>
    </lineage>
</organism>
<dbReference type="EMBL" id="LN890965">
    <property type="protein sequence ID" value="CUS13969.1"/>
    <property type="molecule type" value="Genomic_DNA"/>
</dbReference>
<feature type="compositionally biased region" description="Basic and acidic residues" evidence="5">
    <location>
        <begin position="472"/>
        <end position="481"/>
    </location>
</feature>
<sequence length="708" mass="76939">MHSTNLPLSLFYFFHSILSRPLPFPFIPARDTATFLFIRCLELSQCTGKANKQPPVAVPFPGSSTFKKNTATDLRVDIPHMASGMQAYNSNSSHSAMGSGNVPNSPAPFIKNEPQDESGRFLHQAPYHHHHPDAYSMPGHQQFHQGGFNEPNYNGGDGSIDPSELTMSPSMPIQQNGGFMESYPNYSSGNNSNVGYMSSGGAVDDEDLLALGNLDERHHVQNNGQFGIDQHQEQRQGHGDDYSSLHHLFPEMDGGGDRNAAGENGTSTGAPSVDQMYSHTPDNNPPAESPFIHSYPPQQFRQLQHPYNGATADTPSSYNASPVIGSDSTQGTNFDQYMATGKRKSRPVLERNGSRKSPNSRSPHTPKTPGIGSLSLGGETSTVPTQPIQTSHMASHRHHKSLSGQWDGTPGSQISYIDSPLSSPGASHVHPQISDVFKSGKHASLPAKVENQVGAGPAFQTQEAKRRRRRESHNMVERRRRDNINERIQELSHLVPQHRLEDEKVRKHLVNNGSLSPSVGPSGSPPRATSMLAGGVGRRASGVPTSAGITGEEKDKGPNKGDILNGAVGWTRDLMWALHAKLEQEKEIRELVARLGGTYPFDQTEDDKRMSSELYAAIEKNGVQSFHYSRAPGSTLRVPGYTDYAGNAVGPGGNVLSPRVSPSRSGGKPSQNGGSSRGTPQQQSQFWNQNGDGMAFKEEDEYNTMDMS</sequence>
<evidence type="ECO:0000256" key="1">
    <source>
        <dbReference type="ARBA" id="ARBA00004123"/>
    </source>
</evidence>
<proteinExistence type="predicted"/>
<dbReference type="PROSITE" id="PS50888">
    <property type="entry name" value="BHLH"/>
    <property type="match status" value="1"/>
</dbReference>
<evidence type="ECO:0000259" key="6">
    <source>
        <dbReference type="PROSITE" id="PS50888"/>
    </source>
</evidence>
<keyword evidence="3" id="KW-0804">Transcription</keyword>
<feature type="region of interest" description="Disordered" evidence="5">
    <location>
        <begin position="231"/>
        <end position="294"/>
    </location>
</feature>
<dbReference type="SUPFAM" id="SSF47459">
    <property type="entry name" value="HLH, helix-loop-helix DNA-binding domain"/>
    <property type="match status" value="1"/>
</dbReference>
<dbReference type="Pfam" id="PF00010">
    <property type="entry name" value="HLH"/>
    <property type="match status" value="1"/>
</dbReference>
<dbReference type="InterPro" id="IPR051732">
    <property type="entry name" value="USF"/>
</dbReference>
<feature type="compositionally biased region" description="Polar residues" evidence="5">
    <location>
        <begin position="660"/>
        <end position="691"/>
    </location>
</feature>
<keyword evidence="8" id="KW-1185">Reference proteome</keyword>
<keyword evidence="4" id="KW-0539">Nucleus</keyword>
<dbReference type="CDD" id="cd11387">
    <property type="entry name" value="bHLHzip_USF_MITF"/>
    <property type="match status" value="1"/>
</dbReference>
<reference evidence="7" key="1">
    <citation type="submission" date="2015-10" db="EMBL/GenBank/DDBJ databases">
        <authorList>
            <person name="Regsiter A."/>
            <person name="william w."/>
        </authorList>
    </citation>
    <scope>NUCLEOTIDE SEQUENCE</scope>
    <source>
        <strain evidence="7">Montdore</strain>
    </source>
</reference>
<dbReference type="GO" id="GO:0005634">
    <property type="term" value="C:nucleus"/>
    <property type="evidence" value="ECO:0007669"/>
    <property type="project" value="UniProtKB-SubCell"/>
</dbReference>
<gene>
    <name evidence="7" type="ORF">GSTUAT00002006001</name>
</gene>
<evidence type="ECO:0000256" key="3">
    <source>
        <dbReference type="ARBA" id="ARBA00023163"/>
    </source>
</evidence>
<accession>A0A292Q2F4</accession>
<dbReference type="GO" id="GO:0046983">
    <property type="term" value="F:protein dimerization activity"/>
    <property type="evidence" value="ECO:0007669"/>
    <property type="project" value="InterPro"/>
</dbReference>
<feature type="compositionally biased region" description="Acidic residues" evidence="5">
    <location>
        <begin position="698"/>
        <end position="708"/>
    </location>
</feature>
<feature type="region of interest" description="Disordered" evidence="5">
    <location>
        <begin position="649"/>
        <end position="708"/>
    </location>
</feature>
<dbReference type="Proteomes" id="UP001412239">
    <property type="component" value="Unassembled WGS sequence"/>
</dbReference>
<feature type="compositionally biased region" description="Polar residues" evidence="5">
    <location>
        <begin position="264"/>
        <end position="282"/>
    </location>
</feature>
<feature type="compositionally biased region" description="Low complexity" evidence="5">
    <location>
        <begin position="513"/>
        <end position="526"/>
    </location>
</feature>
<dbReference type="Gene3D" id="4.10.280.10">
    <property type="entry name" value="Helix-loop-helix DNA-binding domain"/>
    <property type="match status" value="1"/>
</dbReference>
<feature type="region of interest" description="Disordered" evidence="5">
    <location>
        <begin position="307"/>
        <end position="411"/>
    </location>
</feature>